<dbReference type="GO" id="GO:0019843">
    <property type="term" value="F:rRNA binding"/>
    <property type="evidence" value="ECO:0007669"/>
    <property type="project" value="UniProtKB-UniRule"/>
</dbReference>
<dbReference type="HAMAP" id="MF_01310">
    <property type="entry name" value="Ribosomal_uS11"/>
    <property type="match status" value="1"/>
</dbReference>
<keyword evidence="4" id="KW-0699">rRNA-binding</keyword>
<dbReference type="Pfam" id="PF00411">
    <property type="entry name" value="Ribosomal_S11"/>
    <property type="match status" value="1"/>
</dbReference>
<keyword evidence="5" id="KW-0812">Transmembrane</keyword>
<name>A0AAU7QQN3_9FLAO</name>
<organism evidence="6">
    <name type="scientific">Candidatus Shikimatogenerans sp. Tser</name>
    <dbReference type="NCBI Taxonomy" id="3158568"/>
    <lineage>
        <taxon>Bacteria</taxon>
        <taxon>Pseudomonadati</taxon>
        <taxon>Bacteroidota</taxon>
        <taxon>Flavobacteriia</taxon>
        <taxon>Flavobacteriales</taxon>
        <taxon>Candidatus Shikimatogenerans</taxon>
    </lineage>
</organism>
<accession>A0AAU7QQN3</accession>
<evidence type="ECO:0000256" key="3">
    <source>
        <dbReference type="ARBA" id="ARBA00023274"/>
    </source>
</evidence>
<dbReference type="PANTHER" id="PTHR11759">
    <property type="entry name" value="40S RIBOSOMAL PROTEIN S14/30S RIBOSOMAL PROTEIN S11"/>
    <property type="match status" value="1"/>
</dbReference>
<dbReference type="GO" id="GO:0005840">
    <property type="term" value="C:ribosome"/>
    <property type="evidence" value="ECO:0007669"/>
    <property type="project" value="UniProtKB-KW"/>
</dbReference>
<dbReference type="Gene3D" id="3.30.420.80">
    <property type="entry name" value="Ribosomal protein S11"/>
    <property type="match status" value="1"/>
</dbReference>
<reference evidence="6" key="1">
    <citation type="submission" date="2024-06" db="EMBL/GenBank/DDBJ databases">
        <title>Diversity, functionality, and evolutionary history of bacterial symbionts in false click beetles (Coleoptera, Throscidae).</title>
        <authorList>
            <person name="Wierz J.C."/>
            <person name="Malm H."/>
            <person name="Kaltenpoth M."/>
            <person name="Engl T."/>
        </authorList>
    </citation>
    <scope>NUCLEOTIDE SEQUENCE</scope>
    <source>
        <strain evidence="6">Tser</strain>
    </source>
</reference>
<dbReference type="GO" id="GO:0006412">
    <property type="term" value="P:translation"/>
    <property type="evidence" value="ECO:0007669"/>
    <property type="project" value="UniProtKB-UniRule"/>
</dbReference>
<evidence type="ECO:0000256" key="5">
    <source>
        <dbReference type="SAM" id="Phobius"/>
    </source>
</evidence>
<gene>
    <name evidence="4 6" type="primary">rpsK</name>
    <name evidence="6" type="ORF">ABNO52_00755</name>
</gene>
<keyword evidence="5" id="KW-0472">Membrane</keyword>
<proteinExistence type="inferred from homology"/>
<feature type="transmembrane region" description="Helical" evidence="5">
    <location>
        <begin position="12"/>
        <end position="34"/>
    </location>
</feature>
<dbReference type="PIRSF" id="PIRSF002131">
    <property type="entry name" value="Ribosomal_S11"/>
    <property type="match status" value="1"/>
</dbReference>
<dbReference type="InterPro" id="IPR036967">
    <property type="entry name" value="Ribosomal_uS11_sf"/>
</dbReference>
<dbReference type="GO" id="GO:0003735">
    <property type="term" value="F:structural constituent of ribosome"/>
    <property type="evidence" value="ECO:0007669"/>
    <property type="project" value="InterPro"/>
</dbReference>
<dbReference type="InterPro" id="IPR001971">
    <property type="entry name" value="Ribosomal_uS11"/>
</dbReference>
<comment type="function">
    <text evidence="4">Located on the platform of the 30S subunit, it bridges several disparate RNA helices of the 16S rRNA. Forms part of the Shine-Dalgarno cleft in the 70S ribosome.</text>
</comment>
<evidence type="ECO:0000256" key="1">
    <source>
        <dbReference type="ARBA" id="ARBA00006194"/>
    </source>
</evidence>
<dbReference type="GO" id="GO:1990904">
    <property type="term" value="C:ribonucleoprotein complex"/>
    <property type="evidence" value="ECO:0007669"/>
    <property type="project" value="UniProtKB-KW"/>
</dbReference>
<sequence length="120" mass="13709">MYKKKINSICNLYIRITYNNIIITLTDILGNVLLWSTSGKMKFKGSKKNTPYSAEIICKDIINKAIKLGLKKVNILVKGIGYTKDVIIKTVYNMNIKIYSIKDITPISHNGCRPSKKRRI</sequence>
<dbReference type="EMBL" id="CP157893">
    <property type="protein sequence ID" value="XBT18133.1"/>
    <property type="molecule type" value="Genomic_DNA"/>
</dbReference>
<comment type="subunit">
    <text evidence="4">Part of the 30S ribosomal subunit. Interacts with proteins S7 and S18. Binds to IF-3.</text>
</comment>
<keyword evidence="3 4" id="KW-0687">Ribonucleoprotein</keyword>
<comment type="similarity">
    <text evidence="1 4">Belongs to the universal ribosomal protein uS11 family.</text>
</comment>
<keyword evidence="2 4" id="KW-0689">Ribosomal protein</keyword>
<dbReference type="AlphaFoldDB" id="A0AAU7QQN3"/>
<evidence type="ECO:0000256" key="2">
    <source>
        <dbReference type="ARBA" id="ARBA00022980"/>
    </source>
</evidence>
<dbReference type="NCBIfam" id="NF003698">
    <property type="entry name" value="PRK05309.1"/>
    <property type="match status" value="1"/>
</dbReference>
<evidence type="ECO:0000313" key="6">
    <source>
        <dbReference type="EMBL" id="XBT18133.1"/>
    </source>
</evidence>
<dbReference type="SUPFAM" id="SSF53137">
    <property type="entry name" value="Translational machinery components"/>
    <property type="match status" value="1"/>
</dbReference>
<protein>
    <recommendedName>
        <fullName evidence="4">Small ribosomal subunit protein uS11</fullName>
    </recommendedName>
</protein>
<evidence type="ECO:0000256" key="4">
    <source>
        <dbReference type="HAMAP-Rule" id="MF_01310"/>
    </source>
</evidence>
<keyword evidence="5" id="KW-1133">Transmembrane helix</keyword>
<keyword evidence="4" id="KW-0694">RNA-binding</keyword>